<evidence type="ECO:0000256" key="2">
    <source>
        <dbReference type="SAM" id="MobiDB-lite"/>
    </source>
</evidence>
<protein>
    <submittedName>
        <fullName evidence="3">Uncharacterized protein</fullName>
    </submittedName>
</protein>
<reference evidence="3 4" key="1">
    <citation type="submission" date="2018-11" db="EMBL/GenBank/DDBJ databases">
        <title>Genome sequence of Saitozyma podzolica DSM 27192.</title>
        <authorList>
            <person name="Aliyu H."/>
            <person name="Gorte O."/>
            <person name="Ochsenreither K."/>
        </authorList>
    </citation>
    <scope>NUCLEOTIDE SEQUENCE [LARGE SCALE GENOMIC DNA]</scope>
    <source>
        <strain evidence="3 4">DSM 27192</strain>
    </source>
</reference>
<evidence type="ECO:0000313" key="3">
    <source>
        <dbReference type="EMBL" id="RSH91463.1"/>
    </source>
</evidence>
<name>A0A427YK41_9TREE</name>
<dbReference type="OrthoDB" id="2596629at2759"/>
<gene>
    <name evidence="3" type="ORF">EHS25_009762</name>
</gene>
<dbReference type="Proteomes" id="UP000279259">
    <property type="component" value="Unassembled WGS sequence"/>
</dbReference>
<feature type="coiled-coil region" evidence="1">
    <location>
        <begin position="60"/>
        <end position="175"/>
    </location>
</feature>
<evidence type="ECO:0000313" key="4">
    <source>
        <dbReference type="Proteomes" id="UP000279259"/>
    </source>
</evidence>
<dbReference type="STRING" id="1890683.A0A427YK41"/>
<dbReference type="EMBL" id="RSCD01000008">
    <property type="protein sequence ID" value="RSH91463.1"/>
    <property type="molecule type" value="Genomic_DNA"/>
</dbReference>
<feature type="coiled-coil region" evidence="1">
    <location>
        <begin position="408"/>
        <end position="466"/>
    </location>
</feature>
<evidence type="ECO:0000256" key="1">
    <source>
        <dbReference type="SAM" id="Coils"/>
    </source>
</evidence>
<accession>A0A427YK41</accession>
<feature type="coiled-coil region" evidence="1">
    <location>
        <begin position="518"/>
        <end position="559"/>
    </location>
</feature>
<proteinExistence type="predicted"/>
<feature type="region of interest" description="Disordered" evidence="2">
    <location>
        <begin position="1"/>
        <end position="35"/>
    </location>
</feature>
<feature type="region of interest" description="Disordered" evidence="2">
    <location>
        <begin position="560"/>
        <end position="589"/>
    </location>
</feature>
<organism evidence="3 4">
    <name type="scientific">Saitozyma podzolica</name>
    <dbReference type="NCBI Taxonomy" id="1890683"/>
    <lineage>
        <taxon>Eukaryota</taxon>
        <taxon>Fungi</taxon>
        <taxon>Dikarya</taxon>
        <taxon>Basidiomycota</taxon>
        <taxon>Agaricomycotina</taxon>
        <taxon>Tremellomycetes</taxon>
        <taxon>Tremellales</taxon>
        <taxon>Trimorphomycetaceae</taxon>
        <taxon>Saitozyma</taxon>
    </lineage>
</organism>
<keyword evidence="4" id="KW-1185">Reference proteome</keyword>
<sequence length="589" mass="65504">MATRPVLGPARDNVTIGASSRHTSAKSRHVEGLDERRSRVEAEGLAEAAKKESIAVRESLALARRELDKANARIARRDETITALRPRSGGTSSDLERRFSELVQEHKQSKQKYQTELETVTKRNAALATELEAAKARAAELEHVQGSTADLRKANVLAETENLKLKREVESLRGDRSAEHDPKNRLEALEVERDGVGAKLQETVEQTHRLEALLEAAAVAYRLLYRDSVPRQGLQRTRAVLAQERLESAAWRRRAEVAEQQVGELRSEVAQLREAIHLQREMGQMDREREVTMLASAERYEIAPLQSDPRLDHIDTLPLVDLVINHASLASSHYANEIHDLTSAFRCASADLSEITSSRDALHSSLSTLQVEHTKLQSLHAAVVAAHAPCDGLAAALRSDLQRANVSEARQRSLLHDTEEEVSALEERNRADRELLKRANDTAAWAKLAENALVDELKELKDALQDAAQYRPLYEDLMDEHEIMLSREAMAIDEAERVGQQNVELMGSVSGGQKIGYIDALRREAAAVKHELASTRHLLNSASDRIAKLEAENEAYKAVDPWAGSTRTKVRRQPEGSGLVNSALGRSRR</sequence>
<feature type="coiled-coil region" evidence="1">
    <location>
        <begin position="241"/>
        <end position="275"/>
    </location>
</feature>
<dbReference type="AlphaFoldDB" id="A0A427YK41"/>
<comment type="caution">
    <text evidence="3">The sequence shown here is derived from an EMBL/GenBank/DDBJ whole genome shotgun (WGS) entry which is preliminary data.</text>
</comment>
<keyword evidence="1" id="KW-0175">Coiled coil</keyword>